<organism evidence="2 3">
    <name type="scientific">Heliorestis convoluta</name>
    <dbReference type="NCBI Taxonomy" id="356322"/>
    <lineage>
        <taxon>Bacteria</taxon>
        <taxon>Bacillati</taxon>
        <taxon>Bacillota</taxon>
        <taxon>Clostridia</taxon>
        <taxon>Eubacteriales</taxon>
        <taxon>Heliobacteriaceae</taxon>
        <taxon>Heliorestis</taxon>
    </lineage>
</organism>
<dbReference type="EMBL" id="CP045875">
    <property type="protein sequence ID" value="QGG47580.1"/>
    <property type="molecule type" value="Genomic_DNA"/>
</dbReference>
<dbReference type="Proteomes" id="UP000366051">
    <property type="component" value="Chromosome"/>
</dbReference>
<dbReference type="KEGG" id="hcv:FTV88_1433"/>
<protein>
    <submittedName>
        <fullName evidence="2">Uncharacterized protein</fullName>
    </submittedName>
</protein>
<feature type="signal peptide" evidence="1">
    <location>
        <begin position="1"/>
        <end position="23"/>
    </location>
</feature>
<accession>A0A5Q2N5Q9</accession>
<name>A0A5Q2N5Q9_9FIRM</name>
<dbReference type="RefSeq" id="WP_153724926.1">
    <property type="nucleotide sequence ID" value="NZ_CP045875.1"/>
</dbReference>
<feature type="chain" id="PRO_5024390822" evidence="1">
    <location>
        <begin position="24"/>
        <end position="164"/>
    </location>
</feature>
<evidence type="ECO:0000313" key="2">
    <source>
        <dbReference type="EMBL" id="QGG47580.1"/>
    </source>
</evidence>
<keyword evidence="1" id="KW-0732">Signal</keyword>
<keyword evidence="3" id="KW-1185">Reference proteome</keyword>
<reference evidence="3" key="1">
    <citation type="submission" date="2019-11" db="EMBL/GenBank/DDBJ databases">
        <title>Genome sequence of Heliorestis convoluta strain HH, an alkaliphilic and minimalistic phototrophic bacterium from a soda lake in Egypt.</title>
        <authorList>
            <person name="Dewey E.D."/>
            <person name="Stokes L.M."/>
            <person name="Burchell B.M."/>
            <person name="Shaffer K.N."/>
            <person name="Huntington A.M."/>
            <person name="Baker J.M."/>
            <person name="Nadendla S."/>
            <person name="Giglio M.G."/>
            <person name="Touchman J.W."/>
            <person name="Blankenship R.E."/>
            <person name="Madigan M.T."/>
            <person name="Sattley W.M."/>
        </authorList>
    </citation>
    <scope>NUCLEOTIDE SEQUENCE [LARGE SCALE GENOMIC DNA]</scope>
    <source>
        <strain evidence="3">HH</strain>
    </source>
</reference>
<gene>
    <name evidence="2" type="ORF">FTV88_1433</name>
</gene>
<proteinExistence type="predicted"/>
<evidence type="ECO:0000256" key="1">
    <source>
        <dbReference type="SAM" id="SignalP"/>
    </source>
</evidence>
<sequence length="164" mass="17294">MKKLIIVIATLFLVFSVAGAASAATADSTVTFRTESAAVGMSVGDVDVGVVKFGDFETGTIGLTFTNIAIDYNLKASVEPGDPNDWGELGLTLITDDSIPLAGQVAINFATQQSAGSPRVVTTIAEGTTSRNIDFELTLGPRGSVPYDTEFDIKVDWELQPVNF</sequence>
<dbReference type="AlphaFoldDB" id="A0A5Q2N5Q9"/>
<evidence type="ECO:0000313" key="3">
    <source>
        <dbReference type="Proteomes" id="UP000366051"/>
    </source>
</evidence>